<comment type="caution">
    <text evidence="3">The sequence shown here is derived from an EMBL/GenBank/DDBJ whole genome shotgun (WGS) entry which is preliminary data.</text>
</comment>
<dbReference type="GO" id="GO:0006629">
    <property type="term" value="P:lipid metabolic process"/>
    <property type="evidence" value="ECO:0007669"/>
    <property type="project" value="InterPro"/>
</dbReference>
<keyword evidence="1" id="KW-1133">Transmembrane helix</keyword>
<sequence length="595" mass="67050">MHSWRYITAVLREFWAHWVSYFVLINMVGVLLSLLVIPILRWLTRAVLVTGGVPYLTLTNAPQVALQHPAVTVGLLAIGISVLVLIYLQFAVLLIGVDRIHRHDGHGWRGLWQSVWGSLRHLRWTSLFFFAPYCLIVIPAAGLIVGSSLLAKVRVPIFITAWLLERPPLAALVGLLYIIMTYLAVRWLRVLPLAILGQQHLRAAARQSWRATRGHWWFYFVRATLLGVTVWAIAYVWSEAWIGIQQLCDSYAFAYPAAIVTMTLMVVGKVILGAMGSTACLLFLLEPRALTRPVLPRIQPHYRRGTLVTAGLVVTGALVGLVAFNAVYLKGAAADHPLTISHRGVDGNNGVQNTIPAMRRTAREHPDYIEIDVHETKDDQFVVLHDENLRTLAGINKTPKQLTLKQLQRIVVHEHGHHAHLASLDSYLAAADARGQKLIVEIKTTSHDSRGMLTRFIHRYAHTLIAHHDRVHSLNYHVVTTLRRRVPHLYVSFILPYALVLQQTDANAYTLEETTLDDSFVDGAHNHHQAVWAWTVNDADSMEQMLFIGADGIITDHLRMLQRTIRTHNDHPSYAERMQFFSNSLDDVAAQSEVD</sequence>
<dbReference type="CDD" id="cd08579">
    <property type="entry name" value="GDPD_memb_like"/>
    <property type="match status" value="1"/>
</dbReference>
<reference evidence="3 4" key="1">
    <citation type="journal article" date="2015" name="Genome Announc.">
        <title>Expanding the biotechnology potential of lactobacilli through comparative genomics of 213 strains and associated genera.</title>
        <authorList>
            <person name="Sun Z."/>
            <person name="Harris H.M."/>
            <person name="McCann A."/>
            <person name="Guo C."/>
            <person name="Argimon S."/>
            <person name="Zhang W."/>
            <person name="Yang X."/>
            <person name="Jeffery I.B."/>
            <person name="Cooney J.C."/>
            <person name="Kagawa T.F."/>
            <person name="Liu W."/>
            <person name="Song Y."/>
            <person name="Salvetti E."/>
            <person name="Wrobel A."/>
            <person name="Rasinkangas P."/>
            <person name="Parkhill J."/>
            <person name="Rea M.C."/>
            <person name="O'Sullivan O."/>
            <person name="Ritari J."/>
            <person name="Douillard F.P."/>
            <person name="Paul Ross R."/>
            <person name="Yang R."/>
            <person name="Briner A.E."/>
            <person name="Felis G.E."/>
            <person name="de Vos W.M."/>
            <person name="Barrangou R."/>
            <person name="Klaenhammer T.R."/>
            <person name="Caufield P.W."/>
            <person name="Cui Y."/>
            <person name="Zhang H."/>
            <person name="O'Toole P.W."/>
        </authorList>
    </citation>
    <scope>NUCLEOTIDE SEQUENCE [LARGE SCALE GENOMIC DNA]</scope>
    <source>
        <strain evidence="3 4">DSM 22698</strain>
    </source>
</reference>
<name>A0A0R2CE87_9LACO</name>
<dbReference type="InterPro" id="IPR018476">
    <property type="entry name" value="GlyceroP-diester-Pdiesterase_M"/>
</dbReference>
<feature type="transmembrane region" description="Helical" evidence="1">
    <location>
        <begin position="42"/>
        <end position="58"/>
    </location>
</feature>
<evidence type="ECO:0000313" key="4">
    <source>
        <dbReference type="Proteomes" id="UP000051789"/>
    </source>
</evidence>
<dbReference type="Pfam" id="PF03009">
    <property type="entry name" value="GDPD"/>
    <property type="match status" value="1"/>
</dbReference>
<feature type="transmembrane region" description="Helical" evidence="1">
    <location>
        <begin position="15"/>
        <end position="35"/>
    </location>
</feature>
<feature type="transmembrane region" description="Helical" evidence="1">
    <location>
        <begin position="70"/>
        <end position="95"/>
    </location>
</feature>
<keyword evidence="1" id="KW-0812">Transmembrane</keyword>
<dbReference type="GO" id="GO:0008081">
    <property type="term" value="F:phosphoric diester hydrolase activity"/>
    <property type="evidence" value="ECO:0007669"/>
    <property type="project" value="InterPro"/>
</dbReference>
<evidence type="ECO:0000313" key="3">
    <source>
        <dbReference type="EMBL" id="KRM86683.1"/>
    </source>
</evidence>
<feature type="transmembrane region" description="Helical" evidence="1">
    <location>
        <begin position="216"/>
        <end position="237"/>
    </location>
</feature>
<proteinExistence type="predicted"/>
<feature type="domain" description="GP-PDE" evidence="2">
    <location>
        <begin position="337"/>
        <end position="565"/>
    </location>
</feature>
<dbReference type="Proteomes" id="UP000051789">
    <property type="component" value="Unassembled WGS sequence"/>
</dbReference>
<evidence type="ECO:0000256" key="1">
    <source>
        <dbReference type="SAM" id="Phobius"/>
    </source>
</evidence>
<dbReference type="InterPro" id="IPR017946">
    <property type="entry name" value="PLC-like_Pdiesterase_TIM-brl"/>
</dbReference>
<dbReference type="Gene3D" id="3.20.20.190">
    <property type="entry name" value="Phosphatidylinositol (PI) phosphodiesterase"/>
    <property type="match status" value="1"/>
</dbReference>
<dbReference type="InterPro" id="IPR030395">
    <property type="entry name" value="GP_PDE_dom"/>
</dbReference>
<feature type="transmembrane region" description="Helical" evidence="1">
    <location>
        <begin position="127"/>
        <end position="149"/>
    </location>
</feature>
<dbReference type="EMBL" id="AYZK01000006">
    <property type="protein sequence ID" value="KRM86683.1"/>
    <property type="molecule type" value="Genomic_DNA"/>
</dbReference>
<dbReference type="SUPFAM" id="SSF51695">
    <property type="entry name" value="PLC-like phosphodiesterases"/>
    <property type="match status" value="1"/>
</dbReference>
<dbReference type="Pfam" id="PF10110">
    <property type="entry name" value="GPDPase_memb"/>
    <property type="match status" value="1"/>
</dbReference>
<dbReference type="AlphaFoldDB" id="A0A0R2CE87"/>
<keyword evidence="1" id="KW-0472">Membrane</keyword>
<dbReference type="PROSITE" id="PS51704">
    <property type="entry name" value="GP_PDE"/>
    <property type="match status" value="1"/>
</dbReference>
<evidence type="ECO:0000259" key="2">
    <source>
        <dbReference type="PROSITE" id="PS51704"/>
    </source>
</evidence>
<feature type="transmembrane region" description="Helical" evidence="1">
    <location>
        <begin position="169"/>
        <end position="195"/>
    </location>
</feature>
<dbReference type="RefSeq" id="WP_056969653.1">
    <property type="nucleotide sequence ID" value="NZ_AYZK01000006.1"/>
</dbReference>
<accession>A0A0R2CE87</accession>
<dbReference type="PATRIC" id="fig|1423810.4.peg.1778"/>
<protein>
    <submittedName>
        <fullName evidence="3">Glycerophosphodiester phosphodiesterase family protein</fullName>
    </submittedName>
</protein>
<dbReference type="PANTHER" id="PTHR46211">
    <property type="entry name" value="GLYCEROPHOSPHORYL DIESTER PHOSPHODIESTERASE"/>
    <property type="match status" value="1"/>
</dbReference>
<keyword evidence="4" id="KW-1185">Reference proteome</keyword>
<feature type="transmembrane region" description="Helical" evidence="1">
    <location>
        <begin position="257"/>
        <end position="285"/>
    </location>
</feature>
<gene>
    <name evidence="3" type="ORF">FD19_GL001729</name>
</gene>
<dbReference type="PANTHER" id="PTHR46211:SF8">
    <property type="entry name" value="PHOSPHODIESTERASE"/>
    <property type="match status" value="1"/>
</dbReference>
<organism evidence="3 4">
    <name type="scientific">Lacticaseibacillus thailandensis DSM 22698 = JCM 13996</name>
    <dbReference type="NCBI Taxonomy" id="1423810"/>
    <lineage>
        <taxon>Bacteria</taxon>
        <taxon>Bacillati</taxon>
        <taxon>Bacillota</taxon>
        <taxon>Bacilli</taxon>
        <taxon>Lactobacillales</taxon>
        <taxon>Lactobacillaceae</taxon>
        <taxon>Lacticaseibacillus</taxon>
    </lineage>
</organism>
<feature type="transmembrane region" description="Helical" evidence="1">
    <location>
        <begin position="306"/>
        <end position="329"/>
    </location>
</feature>
<dbReference type="STRING" id="1423810.FD19_GL001729"/>